<dbReference type="Gene3D" id="3.40.190.150">
    <property type="entry name" value="Bordetella uptake gene, domain 1"/>
    <property type="match status" value="1"/>
</dbReference>
<comment type="similarity">
    <text evidence="1">Belongs to the UPF0065 (bug) family.</text>
</comment>
<organism evidence="3 4">
    <name type="scientific">Roseomonas populi</name>
    <dbReference type="NCBI Taxonomy" id="3121582"/>
    <lineage>
        <taxon>Bacteria</taxon>
        <taxon>Pseudomonadati</taxon>
        <taxon>Pseudomonadota</taxon>
        <taxon>Alphaproteobacteria</taxon>
        <taxon>Acetobacterales</taxon>
        <taxon>Roseomonadaceae</taxon>
        <taxon>Roseomonas</taxon>
    </lineage>
</organism>
<comment type="caution">
    <text evidence="3">The sequence shown here is derived from an EMBL/GenBank/DDBJ whole genome shotgun (WGS) entry which is preliminary data.</text>
</comment>
<dbReference type="InterPro" id="IPR042100">
    <property type="entry name" value="Bug_dom1"/>
</dbReference>
<dbReference type="Proteomes" id="UP001524642">
    <property type="component" value="Unassembled WGS sequence"/>
</dbReference>
<sequence length="328" mass="33477">MWTRRPLLGGAVMLAAAAALPRSAAAAFPERPIRLVVPFTAGGITDILARIVAARMAERLGTAVVVDNRAGAGGSVGAELVARATPDGHALLFGSGGPLTANPALQAQLPYDVERDFTPIGLVGITPMVCQVGPRLGVTTLTDFLALLRARPGQITVATPGNGSAAHLALELMMAGADARASHVPYRGGSAMMPDLISGTVDACLIEIPSALPLHRDGKARIVAVATTERSPHLPEVQTFIEAGLPGYTSGSFGGVLAPAGTPPEVLAALQAALLASLAEPSVQARIEEVGAILGTEAQRRPEGFAAFLRSELANARRAVALAGLKPG</sequence>
<dbReference type="EMBL" id="JANJOU010000020">
    <property type="protein sequence ID" value="MCR0984394.1"/>
    <property type="molecule type" value="Genomic_DNA"/>
</dbReference>
<protein>
    <submittedName>
        <fullName evidence="3">Tripartite tricarboxylate transporter substrate-binding protein</fullName>
    </submittedName>
</protein>
<keyword evidence="4" id="KW-1185">Reference proteome</keyword>
<name>A0ABT1XBL7_9PROT</name>
<keyword evidence="2" id="KW-0732">Signal</keyword>
<evidence type="ECO:0000256" key="1">
    <source>
        <dbReference type="ARBA" id="ARBA00006987"/>
    </source>
</evidence>
<reference evidence="3 4" key="1">
    <citation type="submission" date="2022-06" db="EMBL/GenBank/DDBJ databases">
        <title>Roseomonas CN29.</title>
        <authorList>
            <person name="Cheng Y."/>
            <person name="He X."/>
        </authorList>
    </citation>
    <scope>NUCLEOTIDE SEQUENCE [LARGE SCALE GENOMIC DNA]</scope>
    <source>
        <strain evidence="3 4">CN29</strain>
    </source>
</reference>
<dbReference type="RefSeq" id="WP_257718045.1">
    <property type="nucleotide sequence ID" value="NZ_JANJOU010000020.1"/>
</dbReference>
<accession>A0ABT1XBL7</accession>
<proteinExistence type="inferred from homology"/>
<dbReference type="SUPFAM" id="SSF53850">
    <property type="entry name" value="Periplasmic binding protein-like II"/>
    <property type="match status" value="1"/>
</dbReference>
<evidence type="ECO:0000256" key="2">
    <source>
        <dbReference type="SAM" id="SignalP"/>
    </source>
</evidence>
<feature type="signal peptide" evidence="2">
    <location>
        <begin position="1"/>
        <end position="26"/>
    </location>
</feature>
<dbReference type="PROSITE" id="PS51318">
    <property type="entry name" value="TAT"/>
    <property type="match status" value="1"/>
</dbReference>
<dbReference type="Pfam" id="PF03401">
    <property type="entry name" value="TctC"/>
    <property type="match status" value="1"/>
</dbReference>
<dbReference type="InterPro" id="IPR005064">
    <property type="entry name" value="BUG"/>
</dbReference>
<dbReference type="PANTHER" id="PTHR42928">
    <property type="entry name" value="TRICARBOXYLATE-BINDING PROTEIN"/>
    <property type="match status" value="1"/>
</dbReference>
<evidence type="ECO:0000313" key="3">
    <source>
        <dbReference type="EMBL" id="MCR0984394.1"/>
    </source>
</evidence>
<gene>
    <name evidence="3" type="ORF">NRP21_20255</name>
</gene>
<evidence type="ECO:0000313" key="4">
    <source>
        <dbReference type="Proteomes" id="UP001524642"/>
    </source>
</evidence>
<dbReference type="Gene3D" id="3.40.190.10">
    <property type="entry name" value="Periplasmic binding protein-like II"/>
    <property type="match status" value="1"/>
</dbReference>
<dbReference type="PIRSF" id="PIRSF017082">
    <property type="entry name" value="YflP"/>
    <property type="match status" value="1"/>
</dbReference>
<feature type="chain" id="PRO_5046270520" evidence="2">
    <location>
        <begin position="27"/>
        <end position="328"/>
    </location>
</feature>
<dbReference type="InterPro" id="IPR006311">
    <property type="entry name" value="TAT_signal"/>
</dbReference>
<dbReference type="PANTHER" id="PTHR42928:SF5">
    <property type="entry name" value="BLR1237 PROTEIN"/>
    <property type="match status" value="1"/>
</dbReference>